<dbReference type="Proteomes" id="UP000467840">
    <property type="component" value="Chromosome 7"/>
</dbReference>
<evidence type="ECO:0000313" key="2">
    <source>
        <dbReference type="Proteomes" id="UP000467840"/>
    </source>
</evidence>
<organism evidence="1 2">
    <name type="scientific">Hevea brasiliensis</name>
    <name type="common">Para rubber tree</name>
    <name type="synonym">Siphonia brasiliensis</name>
    <dbReference type="NCBI Taxonomy" id="3981"/>
    <lineage>
        <taxon>Eukaryota</taxon>
        <taxon>Viridiplantae</taxon>
        <taxon>Streptophyta</taxon>
        <taxon>Embryophyta</taxon>
        <taxon>Tracheophyta</taxon>
        <taxon>Spermatophyta</taxon>
        <taxon>Magnoliopsida</taxon>
        <taxon>eudicotyledons</taxon>
        <taxon>Gunneridae</taxon>
        <taxon>Pentapetalae</taxon>
        <taxon>rosids</taxon>
        <taxon>fabids</taxon>
        <taxon>Malpighiales</taxon>
        <taxon>Euphorbiaceae</taxon>
        <taxon>Crotonoideae</taxon>
        <taxon>Micrandreae</taxon>
        <taxon>Hevea</taxon>
    </lineage>
</organism>
<evidence type="ECO:0000313" key="1">
    <source>
        <dbReference type="EMBL" id="KAF2294366.1"/>
    </source>
</evidence>
<dbReference type="EMBL" id="JAAGAX010000013">
    <property type="protein sequence ID" value="KAF2294366.1"/>
    <property type="molecule type" value="Genomic_DNA"/>
</dbReference>
<comment type="caution">
    <text evidence="1">The sequence shown here is derived from an EMBL/GenBank/DDBJ whole genome shotgun (WGS) entry which is preliminary data.</text>
</comment>
<proteinExistence type="predicted"/>
<accession>A0A6A6L254</accession>
<dbReference type="AlphaFoldDB" id="A0A6A6L254"/>
<protein>
    <submittedName>
        <fullName evidence="1">Uncharacterized protein</fullName>
    </submittedName>
</protein>
<sequence>MVRRLISELKRWIKGRQLFTVDLQWRYAARGKGVITCMAARNDVTVIGTNKGRVIRHDFRIGDSYDIDRSNLFIECLLILWVMLPLFLQKKNDRLSRTKLRKKEEKKIEEMG</sequence>
<keyword evidence="2" id="KW-1185">Reference proteome</keyword>
<reference evidence="1 2" key="1">
    <citation type="journal article" date="2020" name="Mol. Plant">
        <title>The Chromosome-Based Rubber Tree Genome Provides New Insights into Spurge Genome Evolution and Rubber Biosynthesis.</title>
        <authorList>
            <person name="Liu J."/>
            <person name="Shi C."/>
            <person name="Shi C.C."/>
            <person name="Li W."/>
            <person name="Zhang Q.J."/>
            <person name="Zhang Y."/>
            <person name="Li K."/>
            <person name="Lu H.F."/>
            <person name="Shi C."/>
            <person name="Zhu S.T."/>
            <person name="Xiao Z.Y."/>
            <person name="Nan H."/>
            <person name="Yue Y."/>
            <person name="Zhu X.G."/>
            <person name="Wu Y."/>
            <person name="Hong X.N."/>
            <person name="Fan G.Y."/>
            <person name="Tong Y."/>
            <person name="Zhang D."/>
            <person name="Mao C.L."/>
            <person name="Liu Y.L."/>
            <person name="Hao S.J."/>
            <person name="Liu W.Q."/>
            <person name="Lv M.Q."/>
            <person name="Zhang H.B."/>
            <person name="Liu Y."/>
            <person name="Hu-Tang G.R."/>
            <person name="Wang J.P."/>
            <person name="Wang J.H."/>
            <person name="Sun Y.H."/>
            <person name="Ni S.B."/>
            <person name="Chen W.B."/>
            <person name="Zhang X.C."/>
            <person name="Jiao Y.N."/>
            <person name="Eichler E.E."/>
            <person name="Li G.H."/>
            <person name="Liu X."/>
            <person name="Gao L.Z."/>
        </authorList>
    </citation>
    <scope>NUCLEOTIDE SEQUENCE [LARGE SCALE GENOMIC DNA]</scope>
    <source>
        <strain evidence="2">cv. GT1</strain>
        <tissue evidence="1">Leaf</tissue>
    </source>
</reference>
<gene>
    <name evidence="1" type="ORF">GH714_009719</name>
</gene>
<name>A0A6A6L254_HEVBR</name>